<gene>
    <name evidence="1" type="ORF">SAMN02745166_02022</name>
</gene>
<keyword evidence="2" id="KW-1185">Reference proteome</keyword>
<dbReference type="OrthoDB" id="7060648at2"/>
<organism evidence="1 2">
    <name type="scientific">Prosthecobacter debontii</name>
    <dbReference type="NCBI Taxonomy" id="48467"/>
    <lineage>
        <taxon>Bacteria</taxon>
        <taxon>Pseudomonadati</taxon>
        <taxon>Verrucomicrobiota</taxon>
        <taxon>Verrucomicrobiia</taxon>
        <taxon>Verrucomicrobiales</taxon>
        <taxon>Verrucomicrobiaceae</taxon>
        <taxon>Prosthecobacter</taxon>
    </lineage>
</organism>
<proteinExistence type="predicted"/>
<dbReference type="Proteomes" id="UP000190774">
    <property type="component" value="Unassembled WGS sequence"/>
</dbReference>
<name>A0A1T4XTZ2_9BACT</name>
<sequence>MSSSQLVEGFEDHDFQLRGYTVRDYGRSIVLDLIRGGEPERVTWLEFSGVESYRFLHTGGASITDILEVPFMEAIRETGADFPEEFRQQGGLAVHFESNEDYARYFEKEGLHTWLIHSAIGFIGMVVGGCLTSVQAEPSAGGECSSDSDNP</sequence>
<protein>
    <submittedName>
        <fullName evidence="1">Uncharacterized protein</fullName>
    </submittedName>
</protein>
<accession>A0A1T4XTZ2</accession>
<evidence type="ECO:0000313" key="2">
    <source>
        <dbReference type="Proteomes" id="UP000190774"/>
    </source>
</evidence>
<dbReference type="EMBL" id="FUYE01000005">
    <property type="protein sequence ID" value="SKA93000.1"/>
    <property type="molecule type" value="Genomic_DNA"/>
</dbReference>
<dbReference type="RefSeq" id="WP_078813230.1">
    <property type="nucleotide sequence ID" value="NZ_FUYE01000005.1"/>
</dbReference>
<reference evidence="2" key="1">
    <citation type="submission" date="2017-02" db="EMBL/GenBank/DDBJ databases">
        <authorList>
            <person name="Varghese N."/>
            <person name="Submissions S."/>
        </authorList>
    </citation>
    <scope>NUCLEOTIDE SEQUENCE [LARGE SCALE GENOMIC DNA]</scope>
    <source>
        <strain evidence="2">ATCC 700200</strain>
    </source>
</reference>
<dbReference type="STRING" id="48467.SAMN02745166_02022"/>
<evidence type="ECO:0000313" key="1">
    <source>
        <dbReference type="EMBL" id="SKA93000.1"/>
    </source>
</evidence>
<dbReference type="AlphaFoldDB" id="A0A1T4XTZ2"/>